<accession>A0A1I3C7D7</accession>
<keyword evidence="2" id="KW-1185">Reference proteome</keyword>
<evidence type="ECO:0000313" key="2">
    <source>
        <dbReference type="Proteomes" id="UP000199040"/>
    </source>
</evidence>
<evidence type="ECO:0000313" key="1">
    <source>
        <dbReference type="EMBL" id="SFH70458.1"/>
    </source>
</evidence>
<name>A0A1I3C7D7_9GAMM</name>
<organism evidence="1 2">
    <name type="scientific">Modicisalibacter xianhensis</name>
    <dbReference type="NCBI Taxonomy" id="442341"/>
    <lineage>
        <taxon>Bacteria</taxon>
        <taxon>Pseudomonadati</taxon>
        <taxon>Pseudomonadota</taxon>
        <taxon>Gammaproteobacteria</taxon>
        <taxon>Oceanospirillales</taxon>
        <taxon>Halomonadaceae</taxon>
        <taxon>Modicisalibacter</taxon>
    </lineage>
</organism>
<reference evidence="1 2" key="1">
    <citation type="submission" date="2016-10" db="EMBL/GenBank/DDBJ databases">
        <authorList>
            <person name="de Groot N.N."/>
        </authorList>
    </citation>
    <scope>NUCLEOTIDE SEQUENCE [LARGE SCALE GENOMIC DNA]</scope>
    <source>
        <strain evidence="1 2">CGMCC 1.6848</strain>
    </source>
</reference>
<gene>
    <name evidence="1" type="ORF">SAMN04487959_10846</name>
</gene>
<dbReference type="STRING" id="442341.SAMN04487959_10846"/>
<protein>
    <submittedName>
        <fullName evidence="1">PhoP regulatory network protein YrbL</fullName>
    </submittedName>
</protein>
<sequence>MLHDLLDLDDSLLIGQGSERACFRHPNDDGLCIKITHRNKSRRSQNARDHAYYRKLEKRDIAWTYLPRMHGWVMTDRGEGLVFDLMQDRDGKPLDTLKHLLARREIHYADIAPALERFHRYLLDNRIFTSDLRDSNIACDMTRADSPRLYLIDGLGDHDFIKLAAIVPMLGRSKVERQWAHFMRRMAKWREPAVGN</sequence>
<dbReference type="EMBL" id="FOPY01000008">
    <property type="protein sequence ID" value="SFH70458.1"/>
    <property type="molecule type" value="Genomic_DNA"/>
</dbReference>
<dbReference type="Proteomes" id="UP000199040">
    <property type="component" value="Unassembled WGS sequence"/>
</dbReference>
<dbReference type="InterPro" id="IPR011009">
    <property type="entry name" value="Kinase-like_dom_sf"/>
</dbReference>
<dbReference type="Pfam" id="PF10707">
    <property type="entry name" value="YrbL-PhoP_reg"/>
    <property type="match status" value="1"/>
</dbReference>
<dbReference type="SUPFAM" id="SSF56112">
    <property type="entry name" value="Protein kinase-like (PK-like)"/>
    <property type="match status" value="1"/>
</dbReference>
<proteinExistence type="predicted"/>
<dbReference type="AlphaFoldDB" id="A0A1I3C7D7"/>
<dbReference type="RefSeq" id="WP_177223393.1">
    <property type="nucleotide sequence ID" value="NZ_FOPY01000008.1"/>
</dbReference>
<dbReference type="InterPro" id="IPR019647">
    <property type="entry name" value="PhoP_reg_network_YrbL"/>
</dbReference>